<dbReference type="EMBL" id="JAMZIH010001098">
    <property type="protein sequence ID" value="KAJ1678509.1"/>
    <property type="molecule type" value="Genomic_DNA"/>
</dbReference>
<protein>
    <submittedName>
        <fullName evidence="1">Uncharacterized protein</fullName>
    </submittedName>
</protein>
<keyword evidence="2" id="KW-1185">Reference proteome</keyword>
<comment type="caution">
    <text evidence="1">The sequence shown here is derived from an EMBL/GenBank/DDBJ whole genome shotgun (WGS) entry which is preliminary data.</text>
</comment>
<gene>
    <name evidence="1" type="ORF">EV182_003907</name>
</gene>
<sequence>MFFWFNNTLYSSHQNFARGGGSGVVASAAGSMSVATPSSNSAAFATSSMAGPNRQPGVRGHGGARYSHSNDYLSAQKHLLQQQEENEYRRAQEQAKMLEQIKEEYHPLEPKNKLWVHQYCMKLDNLEEMDKYDLTGLAYERIKKAKMIKEGNASKGQPSPEVGQATSSHDEARQLLTGSSSSSTPQDSRREASSSNQPSTSTSSFARPGKVKSPELLRIEFQKACEDKDALEMYWTRVIKRIRAELSCNQDVQRDAEATLNRTPLLIDQMDGDAWLDFCITK</sequence>
<name>A0ACC1HPS0_9FUNG</name>
<dbReference type="Proteomes" id="UP001145114">
    <property type="component" value="Unassembled WGS sequence"/>
</dbReference>
<accession>A0ACC1HPS0</accession>
<proteinExistence type="predicted"/>
<reference evidence="1" key="1">
    <citation type="submission" date="2022-06" db="EMBL/GenBank/DDBJ databases">
        <title>Phylogenomic reconstructions and comparative analyses of Kickxellomycotina fungi.</title>
        <authorList>
            <person name="Reynolds N.K."/>
            <person name="Stajich J.E."/>
            <person name="Barry K."/>
            <person name="Grigoriev I.V."/>
            <person name="Crous P."/>
            <person name="Smith M.E."/>
        </authorList>
    </citation>
    <scope>NUCLEOTIDE SEQUENCE</scope>
    <source>
        <strain evidence="1">RSA 2271</strain>
    </source>
</reference>
<evidence type="ECO:0000313" key="2">
    <source>
        <dbReference type="Proteomes" id="UP001145114"/>
    </source>
</evidence>
<evidence type="ECO:0000313" key="1">
    <source>
        <dbReference type="EMBL" id="KAJ1678509.1"/>
    </source>
</evidence>
<organism evidence="1 2">
    <name type="scientific">Spiromyces aspiralis</name>
    <dbReference type="NCBI Taxonomy" id="68401"/>
    <lineage>
        <taxon>Eukaryota</taxon>
        <taxon>Fungi</taxon>
        <taxon>Fungi incertae sedis</taxon>
        <taxon>Zoopagomycota</taxon>
        <taxon>Kickxellomycotina</taxon>
        <taxon>Kickxellomycetes</taxon>
        <taxon>Kickxellales</taxon>
        <taxon>Kickxellaceae</taxon>
        <taxon>Spiromyces</taxon>
    </lineage>
</organism>